<evidence type="ECO:0000313" key="4">
    <source>
        <dbReference type="Proteomes" id="UP000663866"/>
    </source>
</evidence>
<dbReference type="PANTHER" id="PTHR19303">
    <property type="entry name" value="TRANSPOSON"/>
    <property type="match status" value="1"/>
</dbReference>
<dbReference type="EMBL" id="CAJOBG010004399">
    <property type="protein sequence ID" value="CAF4108824.1"/>
    <property type="molecule type" value="Genomic_DNA"/>
</dbReference>
<dbReference type="SUPFAM" id="SSF46689">
    <property type="entry name" value="Homeodomain-like"/>
    <property type="match status" value="1"/>
</dbReference>
<dbReference type="InterPro" id="IPR004875">
    <property type="entry name" value="DDE_SF_endonuclease_dom"/>
</dbReference>
<evidence type="ECO:0000313" key="3">
    <source>
        <dbReference type="EMBL" id="CAF4108824.1"/>
    </source>
</evidence>
<feature type="domain" description="DDE-1" evidence="1">
    <location>
        <begin position="165"/>
        <end position="316"/>
    </location>
</feature>
<evidence type="ECO:0000313" key="2">
    <source>
        <dbReference type="EMBL" id="CAF2132826.1"/>
    </source>
</evidence>
<sequence>MPRKYIRKTQPKYSNEDLIKALNAIEHDEILPIDAAKHFGIPTSTIYNRLSGRFPDIGRGVRTILSKEEETFLVHVIHTFQEWQQPMTPSSVKAIAKNYMVELGRKVSIDATLKEWFYGFMNRWNNELKLAKDVKLEKKTFRSLYNTSYLSTKYPTSSHSGTGKAHTTVLMCTSASGECLPPYIIHKGVHLYDTWCPKNGFPGTRCNFSSTGWVEKPIFYDWLSRHFLPSVEFIKKPVLLIYDGHYTHISTRIIKLAMTNGVQLECLPPHSTTILQPLDVVTRTKVKTAWQKLLHQHKFKTNSAPIDKVKFAYLIKDLWQNNLLKSPCQGGFAKAGIYPFDP</sequence>
<dbReference type="InterPro" id="IPR050863">
    <property type="entry name" value="CenT-Element_Derived"/>
</dbReference>
<dbReference type="Proteomes" id="UP000663866">
    <property type="component" value="Unassembled WGS sequence"/>
</dbReference>
<reference evidence="3" key="1">
    <citation type="submission" date="2021-02" db="EMBL/GenBank/DDBJ databases">
        <authorList>
            <person name="Nowell W R."/>
        </authorList>
    </citation>
    <scope>NUCLEOTIDE SEQUENCE</scope>
</reference>
<dbReference type="Gene3D" id="1.10.10.60">
    <property type="entry name" value="Homeodomain-like"/>
    <property type="match status" value="1"/>
</dbReference>
<keyword evidence="4" id="KW-1185">Reference proteome</keyword>
<name>A0A819VGF6_9BILA</name>
<dbReference type="GO" id="GO:0003677">
    <property type="term" value="F:DNA binding"/>
    <property type="evidence" value="ECO:0007669"/>
    <property type="project" value="TreeGrafter"/>
</dbReference>
<dbReference type="AlphaFoldDB" id="A0A819VGF6"/>
<gene>
    <name evidence="3" type="ORF">OVN521_LOCUS21309</name>
    <name evidence="2" type="ORF">WKI299_LOCUS26639</name>
</gene>
<evidence type="ECO:0000259" key="1">
    <source>
        <dbReference type="Pfam" id="PF03184"/>
    </source>
</evidence>
<protein>
    <recommendedName>
        <fullName evidence="1">DDE-1 domain-containing protein</fullName>
    </recommendedName>
</protein>
<organism evidence="3 4">
    <name type="scientific">Rotaria magnacalcarata</name>
    <dbReference type="NCBI Taxonomy" id="392030"/>
    <lineage>
        <taxon>Eukaryota</taxon>
        <taxon>Metazoa</taxon>
        <taxon>Spiralia</taxon>
        <taxon>Gnathifera</taxon>
        <taxon>Rotifera</taxon>
        <taxon>Eurotatoria</taxon>
        <taxon>Bdelloidea</taxon>
        <taxon>Philodinida</taxon>
        <taxon>Philodinidae</taxon>
        <taxon>Rotaria</taxon>
    </lineage>
</organism>
<dbReference type="Proteomes" id="UP000663856">
    <property type="component" value="Unassembled WGS sequence"/>
</dbReference>
<dbReference type="Pfam" id="PF03184">
    <property type="entry name" value="DDE_1"/>
    <property type="match status" value="1"/>
</dbReference>
<dbReference type="EMBL" id="CAJNRF010011559">
    <property type="protein sequence ID" value="CAF2132826.1"/>
    <property type="molecule type" value="Genomic_DNA"/>
</dbReference>
<dbReference type="PANTHER" id="PTHR19303:SF57">
    <property type="entry name" value="HTH CENPB-TYPE DOMAIN-CONTAINING PROTEIN"/>
    <property type="match status" value="1"/>
</dbReference>
<dbReference type="GO" id="GO:0005634">
    <property type="term" value="C:nucleus"/>
    <property type="evidence" value="ECO:0007669"/>
    <property type="project" value="TreeGrafter"/>
</dbReference>
<dbReference type="InterPro" id="IPR009057">
    <property type="entry name" value="Homeodomain-like_sf"/>
</dbReference>
<comment type="caution">
    <text evidence="3">The sequence shown here is derived from an EMBL/GenBank/DDBJ whole genome shotgun (WGS) entry which is preliminary data.</text>
</comment>
<proteinExistence type="predicted"/>
<accession>A0A819VGF6</accession>